<accession>A0ABW2MUN6</accession>
<dbReference type="Proteomes" id="UP001596415">
    <property type="component" value="Unassembled WGS sequence"/>
</dbReference>
<dbReference type="PROSITE" id="PS51257">
    <property type="entry name" value="PROKAR_LIPOPROTEIN"/>
    <property type="match status" value="1"/>
</dbReference>
<evidence type="ECO:0000313" key="1">
    <source>
        <dbReference type="EMBL" id="MFC7357575.1"/>
    </source>
</evidence>
<proteinExistence type="predicted"/>
<comment type="caution">
    <text evidence="1">The sequence shown here is derived from an EMBL/GenBank/DDBJ whole genome shotgun (WGS) entry which is preliminary data.</text>
</comment>
<evidence type="ECO:0000313" key="2">
    <source>
        <dbReference type="Proteomes" id="UP001596415"/>
    </source>
</evidence>
<gene>
    <name evidence="1" type="ORF">ACFQO1_07745</name>
</gene>
<dbReference type="InterPro" id="IPR045444">
    <property type="entry name" value="DUF6503"/>
</dbReference>
<dbReference type="EMBL" id="JBHTBN010000003">
    <property type="protein sequence ID" value="MFC7357575.1"/>
    <property type="molecule type" value="Genomic_DNA"/>
</dbReference>
<sequence length="247" mass="28110">MKVTTILLAMFALISCKEKEKTLTAQLIIDEAIKTACSGNCEHATIDFTFRDKKYRSHRSGGAFVLERFYADSTGNYKDVLTNYDFKRFKNDSMLQLADSTRVALSNSVNSVHYFAQLPFGLNAPAVHKELIGKVAINGAPYYAIRVTFSEEGGGTDFEDVFVYWIHEENKAVDYFAYSYEVNGGGIRFREAYNDRYINGIRFVDYNNYKPESLEIELTDLPKLFESGNLKLLSKIETENIKVAVNR</sequence>
<reference evidence="2" key="1">
    <citation type="journal article" date="2019" name="Int. J. Syst. Evol. Microbiol.">
        <title>The Global Catalogue of Microorganisms (GCM) 10K type strain sequencing project: providing services to taxonomists for standard genome sequencing and annotation.</title>
        <authorList>
            <consortium name="The Broad Institute Genomics Platform"/>
            <consortium name="The Broad Institute Genome Sequencing Center for Infectious Disease"/>
            <person name="Wu L."/>
            <person name="Ma J."/>
        </authorList>
    </citation>
    <scope>NUCLEOTIDE SEQUENCE [LARGE SCALE GENOMIC DNA]</scope>
    <source>
        <strain evidence="2">CGMCC 1.16306</strain>
    </source>
</reference>
<dbReference type="RefSeq" id="WP_380217420.1">
    <property type="nucleotide sequence ID" value="NZ_JBHTBN010000003.1"/>
</dbReference>
<name>A0ABW2MUN6_9FLAO</name>
<dbReference type="Pfam" id="PF20113">
    <property type="entry name" value="DUF6503"/>
    <property type="match status" value="1"/>
</dbReference>
<organism evidence="1 2">
    <name type="scientific">Jejudonia soesokkakensis</name>
    <dbReference type="NCBI Taxonomy" id="1323432"/>
    <lineage>
        <taxon>Bacteria</taxon>
        <taxon>Pseudomonadati</taxon>
        <taxon>Bacteroidota</taxon>
        <taxon>Flavobacteriia</taxon>
        <taxon>Flavobacteriales</taxon>
        <taxon>Flavobacteriaceae</taxon>
        <taxon>Jejudonia</taxon>
    </lineage>
</organism>
<protein>
    <submittedName>
        <fullName evidence="1">DUF6503 family protein</fullName>
    </submittedName>
</protein>
<keyword evidence="2" id="KW-1185">Reference proteome</keyword>